<keyword evidence="1" id="KW-1133">Transmembrane helix</keyword>
<keyword evidence="1" id="KW-0472">Membrane</keyword>
<dbReference type="PANTHER" id="PTHR38457">
    <property type="entry name" value="REGULATOR ABRB-RELATED"/>
    <property type="match status" value="1"/>
</dbReference>
<dbReference type="NCBIfam" id="TIGR03082">
    <property type="entry name" value="Gneg_AbrB_dup"/>
    <property type="match status" value="1"/>
</dbReference>
<dbReference type="InterPro" id="IPR007820">
    <property type="entry name" value="AbrB_fam"/>
</dbReference>
<dbReference type="InterPro" id="IPR017516">
    <property type="entry name" value="AbrB_dup"/>
</dbReference>
<protein>
    <recommendedName>
        <fullName evidence="4">AbrB family transcriptional regulator</fullName>
    </recommendedName>
</protein>
<comment type="caution">
    <text evidence="2">The sequence shown here is derived from an EMBL/GenBank/DDBJ whole genome shotgun (WGS) entry which is preliminary data.</text>
</comment>
<dbReference type="OrthoDB" id="4965477at2"/>
<dbReference type="Proteomes" id="UP000279859">
    <property type="component" value="Unassembled WGS sequence"/>
</dbReference>
<name>A0A3M8L3I0_9MICO</name>
<dbReference type="Pfam" id="PF05145">
    <property type="entry name" value="AbrB"/>
    <property type="match status" value="1"/>
</dbReference>
<evidence type="ECO:0008006" key="4">
    <source>
        <dbReference type="Google" id="ProtNLM"/>
    </source>
</evidence>
<keyword evidence="3" id="KW-1185">Reference proteome</keyword>
<evidence type="ECO:0000313" key="3">
    <source>
        <dbReference type="Proteomes" id="UP000279859"/>
    </source>
</evidence>
<accession>A0A3M8L3I0</accession>
<sequence>MTVELLVLLASGAAGAVLGGLLRLPMWPITGALLGSAVANVLLATTVSMPAGLSFFAQVLVGTAVGASVLPGFVKQLRTLILPAVAVTAILVAAGLSAAVLMSAWGLVGPRESLLGMIPGGVGEMVAASAALGADSALVAGMHVIRLLITLWTLPLLVRWAMSWRRGPREAEQ</sequence>
<feature type="transmembrane region" description="Helical" evidence="1">
    <location>
        <begin position="138"/>
        <end position="158"/>
    </location>
</feature>
<organism evidence="2 3">
    <name type="scientific">Cryobacterium tepidiphilum</name>
    <dbReference type="NCBI Taxonomy" id="2486026"/>
    <lineage>
        <taxon>Bacteria</taxon>
        <taxon>Bacillati</taxon>
        <taxon>Actinomycetota</taxon>
        <taxon>Actinomycetes</taxon>
        <taxon>Micrococcales</taxon>
        <taxon>Microbacteriaceae</taxon>
        <taxon>Cryobacterium</taxon>
    </lineage>
</organism>
<feature type="transmembrane region" description="Helical" evidence="1">
    <location>
        <begin position="80"/>
        <end position="102"/>
    </location>
</feature>
<gene>
    <name evidence="2" type="ORF">EEJ31_10265</name>
</gene>
<dbReference type="AlphaFoldDB" id="A0A3M8L3I0"/>
<keyword evidence="1" id="KW-0812">Transmembrane</keyword>
<dbReference type="GO" id="GO:0010468">
    <property type="term" value="P:regulation of gene expression"/>
    <property type="evidence" value="ECO:0007669"/>
    <property type="project" value="InterPro"/>
</dbReference>
<dbReference type="PANTHER" id="PTHR38457:SF1">
    <property type="entry name" value="REGULATOR ABRB-RELATED"/>
    <property type="match status" value="1"/>
</dbReference>
<reference evidence="2 3" key="1">
    <citation type="submission" date="2018-11" db="EMBL/GenBank/DDBJ databases">
        <title>Cryobacterium sp. nov., isolated from rhizosphere soil of lettuce.</title>
        <authorList>
            <person name="Wang Y."/>
        </authorList>
    </citation>
    <scope>NUCLEOTIDE SEQUENCE [LARGE SCALE GENOMIC DNA]</scope>
    <source>
        <strain evidence="2 3">NEAU-85</strain>
    </source>
</reference>
<evidence type="ECO:0000313" key="2">
    <source>
        <dbReference type="EMBL" id="RNE59278.1"/>
    </source>
</evidence>
<proteinExistence type="predicted"/>
<dbReference type="EMBL" id="RDSR01000017">
    <property type="protein sequence ID" value="RNE59278.1"/>
    <property type="molecule type" value="Genomic_DNA"/>
</dbReference>
<dbReference type="RefSeq" id="WP_123046213.1">
    <property type="nucleotide sequence ID" value="NZ_RDSR01000017.1"/>
</dbReference>
<dbReference type="GO" id="GO:0016020">
    <property type="term" value="C:membrane"/>
    <property type="evidence" value="ECO:0007669"/>
    <property type="project" value="InterPro"/>
</dbReference>
<evidence type="ECO:0000256" key="1">
    <source>
        <dbReference type="SAM" id="Phobius"/>
    </source>
</evidence>
<feature type="transmembrane region" description="Helical" evidence="1">
    <location>
        <begin position="55"/>
        <end position="74"/>
    </location>
</feature>